<comment type="caution">
    <text evidence="1">The sequence shown here is derived from an EMBL/GenBank/DDBJ whole genome shotgun (WGS) entry which is preliminary data.</text>
</comment>
<evidence type="ECO:0000313" key="1">
    <source>
        <dbReference type="EMBL" id="KAK7368730.1"/>
    </source>
</evidence>
<dbReference type="Proteomes" id="UP001374584">
    <property type="component" value="Unassembled WGS sequence"/>
</dbReference>
<accession>A0AAN9N8S5</accession>
<keyword evidence="2" id="KW-1185">Reference proteome</keyword>
<sequence length="81" mass="9073">MPSFFLALATRKKQRGTFDSSKPCVYFCTKLQLNKHINMKVGRSGDLLVPYDVELLEDVSTVVQNTNLVVDECASDPSILH</sequence>
<proteinExistence type="predicted"/>
<evidence type="ECO:0000313" key="2">
    <source>
        <dbReference type="Proteomes" id="UP001374584"/>
    </source>
</evidence>
<reference evidence="1 2" key="1">
    <citation type="submission" date="2024-01" db="EMBL/GenBank/DDBJ databases">
        <title>The genomes of 5 underutilized Papilionoideae crops provide insights into root nodulation and disease resistanc.</title>
        <authorList>
            <person name="Jiang F."/>
        </authorList>
    </citation>
    <scope>NUCLEOTIDE SEQUENCE [LARGE SCALE GENOMIC DNA]</scope>
    <source>
        <strain evidence="1">JINMINGXINNONG_FW02</strain>
        <tissue evidence="1">Leaves</tissue>
    </source>
</reference>
<organism evidence="1 2">
    <name type="scientific">Phaseolus coccineus</name>
    <name type="common">Scarlet runner bean</name>
    <name type="synonym">Phaseolus multiflorus</name>
    <dbReference type="NCBI Taxonomy" id="3886"/>
    <lineage>
        <taxon>Eukaryota</taxon>
        <taxon>Viridiplantae</taxon>
        <taxon>Streptophyta</taxon>
        <taxon>Embryophyta</taxon>
        <taxon>Tracheophyta</taxon>
        <taxon>Spermatophyta</taxon>
        <taxon>Magnoliopsida</taxon>
        <taxon>eudicotyledons</taxon>
        <taxon>Gunneridae</taxon>
        <taxon>Pentapetalae</taxon>
        <taxon>rosids</taxon>
        <taxon>fabids</taxon>
        <taxon>Fabales</taxon>
        <taxon>Fabaceae</taxon>
        <taxon>Papilionoideae</taxon>
        <taxon>50 kb inversion clade</taxon>
        <taxon>NPAAA clade</taxon>
        <taxon>indigoferoid/millettioid clade</taxon>
        <taxon>Phaseoleae</taxon>
        <taxon>Phaseolus</taxon>
    </lineage>
</organism>
<name>A0AAN9N8S5_PHACN</name>
<dbReference type="AlphaFoldDB" id="A0AAN9N8S5"/>
<gene>
    <name evidence="1" type="ORF">VNO80_10759</name>
</gene>
<dbReference type="EMBL" id="JAYMYR010000004">
    <property type="protein sequence ID" value="KAK7368730.1"/>
    <property type="molecule type" value="Genomic_DNA"/>
</dbReference>
<protein>
    <submittedName>
        <fullName evidence="1">Uncharacterized protein</fullName>
    </submittedName>
</protein>